<name>A0ABQ8P908_9CRYT</name>
<protein>
    <recommendedName>
        <fullName evidence="4">GYF domain-containing protein</fullName>
    </recommendedName>
</protein>
<sequence>MNANKGYSQRLDKPDLNLRQTNSSSVYPVEFLLGMYRPLHAPKDIFKLENAIQRTNLHNSSNVSYAKNTGSSVQGFNNVYKKQKNGYLSGQTRTSGAMDASASPPKVSASSEERVTKGSFGGYSWRKSAPVVAENHITQEFSNGGQTMMRQSAEKVDAPVKLEIRSQMTDLEQDMSSIEKILNKRFEKESIDSEKFIRNKLVMALESVSSKNSQRNGNEISGLDTRKEKGRHLHSNKFVDIRNETNAESTKNKTHGDFSDISSNNFYHGNYNSVGSGLLKNNIAQGSALNNRLADVFRAAPVVHGNSSTNAPTDNSETVGNSVSFNPAGIEVSKDPSSTTSFQNTRNNLRTNDQISKHAHNIGLEARKGTDLLDNPMWLYKESGSLTVNGPFSTRQMSSLWKSYTFTHKTLFTLTSKYVWGPINLFYPEVKSTFTFIPDLEVLSQRLTDSPLKNDKDEKIKSEDISSIISEIKELQLNSSDRIPAPKLVSSNSVEKVSEKSKSEGLNLKEDNPTPKPSNIPMKPQEVNPVTRDIFTRAPWGAMASDILRDKKEVISFQNILREEEISSKEKLRQEAMSRANNIGNSGSVVSDTPKGWKTVPKEKPIILMESLFGKIESPLYYQEKQQVPPQTNYPVNLNSGHGWQGWGVKVGRQMNTDMFGGLAFSSFSDFSAMTAHQNSQKGFWEMCNSDSKHHNSVWSNRDFSFDFNTIGSGLGTELIDRRVVNNHFVEVDGAHVSADAGIVEDPKLNSGNPQGQKSKKKKGKKVDSSLLAFGIRSDRPRNLNYDLD</sequence>
<accession>A0ABQ8P908</accession>
<keyword evidence="3" id="KW-1185">Reference proteome</keyword>
<organism evidence="2 3">
    <name type="scientific">Cryptosporidium canis</name>
    <dbReference type="NCBI Taxonomy" id="195482"/>
    <lineage>
        <taxon>Eukaryota</taxon>
        <taxon>Sar</taxon>
        <taxon>Alveolata</taxon>
        <taxon>Apicomplexa</taxon>
        <taxon>Conoidasida</taxon>
        <taxon>Coccidia</taxon>
        <taxon>Eucoccidiorida</taxon>
        <taxon>Eimeriorina</taxon>
        <taxon>Cryptosporidiidae</taxon>
        <taxon>Cryptosporidium</taxon>
    </lineage>
</organism>
<evidence type="ECO:0000313" key="3">
    <source>
        <dbReference type="Proteomes" id="UP001071777"/>
    </source>
</evidence>
<feature type="region of interest" description="Disordered" evidence="1">
    <location>
        <begin position="743"/>
        <end position="768"/>
    </location>
</feature>
<evidence type="ECO:0000256" key="1">
    <source>
        <dbReference type="SAM" id="MobiDB-lite"/>
    </source>
</evidence>
<comment type="caution">
    <text evidence="2">The sequence shown here is derived from an EMBL/GenBank/DDBJ whole genome shotgun (WGS) entry which is preliminary data.</text>
</comment>
<feature type="region of interest" description="Disordered" evidence="1">
    <location>
        <begin position="88"/>
        <end position="113"/>
    </location>
</feature>
<feature type="compositionally biased region" description="Basic and acidic residues" evidence="1">
    <location>
        <begin position="496"/>
        <end position="513"/>
    </location>
</feature>
<feature type="compositionally biased region" description="Low complexity" evidence="1">
    <location>
        <begin position="100"/>
        <end position="110"/>
    </location>
</feature>
<reference evidence="2" key="1">
    <citation type="submission" date="2022-10" db="EMBL/GenBank/DDBJ databases">
        <title>Adaptive evolution leads to modifications in subtelomeric GC content in a zoonotic Cryptosporidium species.</title>
        <authorList>
            <person name="Li J."/>
            <person name="Feng Y."/>
            <person name="Xiao L."/>
        </authorList>
    </citation>
    <scope>NUCLEOTIDE SEQUENCE</scope>
    <source>
        <strain evidence="2">25894</strain>
    </source>
</reference>
<evidence type="ECO:0000313" key="2">
    <source>
        <dbReference type="EMBL" id="KAJ1611675.1"/>
    </source>
</evidence>
<gene>
    <name evidence="2" type="ORF">OJ252_1475</name>
</gene>
<proteinExistence type="predicted"/>
<dbReference type="EMBL" id="JAPCXB010000055">
    <property type="protein sequence ID" value="KAJ1611675.1"/>
    <property type="molecule type" value="Genomic_DNA"/>
</dbReference>
<feature type="region of interest" description="Disordered" evidence="1">
    <location>
        <begin position="1"/>
        <end position="20"/>
    </location>
</feature>
<dbReference type="Proteomes" id="UP001071777">
    <property type="component" value="Unassembled WGS sequence"/>
</dbReference>
<evidence type="ECO:0008006" key="4">
    <source>
        <dbReference type="Google" id="ProtNLM"/>
    </source>
</evidence>
<feature type="region of interest" description="Disordered" evidence="1">
    <location>
        <begin position="490"/>
        <end position="526"/>
    </location>
</feature>